<protein>
    <submittedName>
        <fullName evidence="2">Uncharacterized protein</fullName>
    </submittedName>
</protein>
<feature type="compositionally biased region" description="Low complexity" evidence="1">
    <location>
        <begin position="38"/>
        <end position="62"/>
    </location>
</feature>
<dbReference type="Gramene" id="CDF36640">
    <property type="protein sequence ID" value="CDF36640"/>
    <property type="gene ID" value="CHC_T00004912001"/>
</dbReference>
<dbReference type="GeneID" id="17324174"/>
<proteinExistence type="predicted"/>
<evidence type="ECO:0000256" key="1">
    <source>
        <dbReference type="SAM" id="MobiDB-lite"/>
    </source>
</evidence>
<dbReference type="RefSeq" id="XP_005716459.1">
    <property type="nucleotide sequence ID" value="XM_005716402.1"/>
</dbReference>
<dbReference type="KEGG" id="ccp:CHC_T00004912001"/>
<evidence type="ECO:0000313" key="2">
    <source>
        <dbReference type="EMBL" id="CDF36640.1"/>
    </source>
</evidence>
<evidence type="ECO:0000313" key="3">
    <source>
        <dbReference type="Proteomes" id="UP000012073"/>
    </source>
</evidence>
<keyword evidence="3" id="KW-1185">Reference proteome</keyword>
<dbReference type="Proteomes" id="UP000012073">
    <property type="component" value="Unassembled WGS sequence"/>
</dbReference>
<gene>
    <name evidence="2" type="ORF">CHC_T00004912001</name>
</gene>
<organism evidence="2 3">
    <name type="scientific">Chondrus crispus</name>
    <name type="common">Carrageen Irish moss</name>
    <name type="synonym">Polymorpha crispa</name>
    <dbReference type="NCBI Taxonomy" id="2769"/>
    <lineage>
        <taxon>Eukaryota</taxon>
        <taxon>Rhodophyta</taxon>
        <taxon>Florideophyceae</taxon>
        <taxon>Rhodymeniophycidae</taxon>
        <taxon>Gigartinales</taxon>
        <taxon>Gigartinaceae</taxon>
        <taxon>Chondrus</taxon>
    </lineage>
</organism>
<reference evidence="3" key="1">
    <citation type="journal article" date="2013" name="Proc. Natl. Acad. Sci. U.S.A.">
        <title>Genome structure and metabolic features in the red seaweed Chondrus crispus shed light on evolution of the Archaeplastida.</title>
        <authorList>
            <person name="Collen J."/>
            <person name="Porcel B."/>
            <person name="Carre W."/>
            <person name="Ball S.G."/>
            <person name="Chaparro C."/>
            <person name="Tonon T."/>
            <person name="Barbeyron T."/>
            <person name="Michel G."/>
            <person name="Noel B."/>
            <person name="Valentin K."/>
            <person name="Elias M."/>
            <person name="Artiguenave F."/>
            <person name="Arun A."/>
            <person name="Aury J.M."/>
            <person name="Barbosa-Neto J.F."/>
            <person name="Bothwell J.H."/>
            <person name="Bouget F.Y."/>
            <person name="Brillet L."/>
            <person name="Cabello-Hurtado F."/>
            <person name="Capella-Gutierrez S."/>
            <person name="Charrier B."/>
            <person name="Cladiere L."/>
            <person name="Cock J.M."/>
            <person name="Coelho S.M."/>
            <person name="Colleoni C."/>
            <person name="Czjzek M."/>
            <person name="Da Silva C."/>
            <person name="Delage L."/>
            <person name="Denoeud F."/>
            <person name="Deschamps P."/>
            <person name="Dittami S.M."/>
            <person name="Gabaldon T."/>
            <person name="Gachon C.M."/>
            <person name="Groisillier A."/>
            <person name="Herve C."/>
            <person name="Jabbari K."/>
            <person name="Katinka M."/>
            <person name="Kloareg B."/>
            <person name="Kowalczyk N."/>
            <person name="Labadie K."/>
            <person name="Leblanc C."/>
            <person name="Lopez P.J."/>
            <person name="McLachlan D.H."/>
            <person name="Meslet-Cladiere L."/>
            <person name="Moustafa A."/>
            <person name="Nehr Z."/>
            <person name="Nyvall Collen P."/>
            <person name="Panaud O."/>
            <person name="Partensky F."/>
            <person name="Poulain J."/>
            <person name="Rensing S.A."/>
            <person name="Rousvoal S."/>
            <person name="Samson G."/>
            <person name="Symeonidi A."/>
            <person name="Weissenbach J."/>
            <person name="Zambounis A."/>
            <person name="Wincker P."/>
            <person name="Boyen C."/>
        </authorList>
    </citation>
    <scope>NUCLEOTIDE SEQUENCE [LARGE SCALE GENOMIC DNA]</scope>
    <source>
        <strain evidence="3">cv. Stackhouse</strain>
    </source>
</reference>
<feature type="region of interest" description="Disordered" evidence="1">
    <location>
        <begin position="1"/>
        <end position="20"/>
    </location>
</feature>
<dbReference type="AlphaFoldDB" id="R7QGU7"/>
<dbReference type="EMBL" id="HG001794">
    <property type="protein sequence ID" value="CDF36640.1"/>
    <property type="molecule type" value="Genomic_DNA"/>
</dbReference>
<sequence length="171" mass="18504">MKKPSPRRAISVFTRRTSRSDASGMCCIAASTARRASRWASMRAEASTSRRSRSPFSRSAASETAATCDGSPLSPVAERVTERVASAANPCWRGTARASGAAWVISAQAAASAGDRGCRWLKTREERHTADCRTRNATMARRWGGSGPPLSAGRRRLVVTHTRSTDLHGWR</sequence>
<accession>R7QGU7</accession>
<feature type="region of interest" description="Disordered" evidence="1">
    <location>
        <begin position="38"/>
        <end position="74"/>
    </location>
</feature>
<name>R7QGU7_CHOCR</name>